<organism evidence="7 8">
    <name type="scientific">Propionivibrio dicarboxylicus</name>
    <dbReference type="NCBI Taxonomy" id="83767"/>
    <lineage>
        <taxon>Bacteria</taxon>
        <taxon>Pseudomonadati</taxon>
        <taxon>Pseudomonadota</taxon>
        <taxon>Betaproteobacteria</taxon>
        <taxon>Rhodocyclales</taxon>
        <taxon>Rhodocyclaceae</taxon>
        <taxon>Propionivibrio</taxon>
    </lineage>
</organism>
<dbReference type="AlphaFoldDB" id="A0A1G8NCG3"/>
<dbReference type="NCBIfam" id="NF003767">
    <property type="entry name" value="PRK05363.1"/>
    <property type="match status" value="1"/>
</dbReference>
<dbReference type="GO" id="GO:0043546">
    <property type="term" value="F:molybdopterin cofactor binding"/>
    <property type="evidence" value="ECO:0007669"/>
    <property type="project" value="UniProtKB-UniRule"/>
</dbReference>
<dbReference type="Gene3D" id="3.90.420.10">
    <property type="entry name" value="Oxidoreductase, molybdopterin-binding domain"/>
    <property type="match status" value="1"/>
</dbReference>
<comment type="function">
    <text evidence="5">Part of the MsrPQ system that repairs oxidized periplasmic proteins containing methionine sulfoxide residues (Met-O), using respiratory chain electrons. Thus protects these proteins from oxidative-stress damage caused by reactive species of oxygen and chlorine generated by the host defense mechanisms. MsrPQ is essential for the maintenance of envelope integrity under bleach stress, rescuing a wide series of structurally unrelated periplasmic proteins from methionine oxidation. The catalytic subunit MsrP is non-stereospecific, being able to reduce both (R-) and (S-) diastereoisomers of methionine sulfoxide.</text>
</comment>
<feature type="binding site" evidence="5">
    <location>
        <begin position="90"/>
        <end position="91"/>
    </location>
    <ligand>
        <name>Mo-molybdopterin</name>
        <dbReference type="ChEBI" id="CHEBI:71302"/>
    </ligand>
</feature>
<name>A0A1G8NCG3_9RHOO</name>
<sequence length="329" mass="36741">MKRHDLLGSEIPASDITPREVFEQRRALIRAAAAGAFGAALAPWFSRAAFAQTASPNPSAGKLAATVNRQFVVMDRPTAYKDVTGYNNFYEFGLDKADPAKHAHTLQTRPWTVSVEGLVARPKVYDIDELLKLASLEERVYRMRCVEGWSMVIPWIGIPLAELIRRVEPTGSAKYVEFFTLADKKQMPGVSVPILDWPYVEGLRLDEAMHPLTLLGFGLYGEVLPKQNGAPVRLVVPWKYGFKSAKSIVRIRFTDTQPKNSWAVSAPKEYGFYANVNPSVDHPRWSQDSEVRIGEGGGLFAPKRKTLMFNGYAEQVAAMYAGMDLRVNF</sequence>
<evidence type="ECO:0000256" key="5">
    <source>
        <dbReference type="HAMAP-Rule" id="MF_01206"/>
    </source>
</evidence>
<feature type="binding site" evidence="5">
    <location>
        <position position="180"/>
    </location>
    <ligand>
        <name>Mo-molybdopterin</name>
        <dbReference type="ChEBI" id="CHEBI:71302"/>
    </ligand>
</feature>
<dbReference type="GO" id="GO:0030091">
    <property type="term" value="P:protein repair"/>
    <property type="evidence" value="ECO:0007669"/>
    <property type="project" value="UniProtKB-UniRule"/>
</dbReference>
<feature type="binding site" evidence="5">
    <location>
        <position position="233"/>
    </location>
    <ligand>
        <name>Mo-molybdopterin</name>
        <dbReference type="ChEBI" id="CHEBI:71302"/>
    </ligand>
</feature>
<dbReference type="OrthoDB" id="9795587at2"/>
<dbReference type="EC" id="1.8.5.-" evidence="5"/>
<evidence type="ECO:0000313" key="7">
    <source>
        <dbReference type="EMBL" id="SDI77815.1"/>
    </source>
</evidence>
<proteinExistence type="inferred from homology"/>
<gene>
    <name evidence="5" type="primary">msrP</name>
    <name evidence="7" type="ORF">SAMN05660652_04025</name>
</gene>
<keyword evidence="3 5" id="KW-0732">Signal</keyword>
<dbReference type="EMBL" id="FNCY01000029">
    <property type="protein sequence ID" value="SDI77815.1"/>
    <property type="molecule type" value="Genomic_DNA"/>
</dbReference>
<evidence type="ECO:0000256" key="4">
    <source>
        <dbReference type="ARBA" id="ARBA00023002"/>
    </source>
</evidence>
<evidence type="ECO:0000256" key="2">
    <source>
        <dbReference type="ARBA" id="ARBA00022723"/>
    </source>
</evidence>
<keyword evidence="8" id="KW-1185">Reference proteome</keyword>
<evidence type="ECO:0000256" key="3">
    <source>
        <dbReference type="ARBA" id="ARBA00022729"/>
    </source>
</evidence>
<dbReference type="InterPro" id="IPR000572">
    <property type="entry name" value="OxRdtase_Mopterin-bd_dom"/>
</dbReference>
<comment type="PTM">
    <text evidence="5">Predicted to be exported by the Tat system. The position of the signal peptide cleavage has not been experimentally proven.</text>
</comment>
<dbReference type="PROSITE" id="PS51318">
    <property type="entry name" value="TAT"/>
    <property type="match status" value="1"/>
</dbReference>
<comment type="cofactor">
    <cofactor evidence="5">
        <name>Mo-molybdopterin</name>
        <dbReference type="ChEBI" id="CHEBI:71302"/>
    </cofactor>
    <text evidence="5">Binds 1 Mo-molybdopterin (Mo-MPT) cofactor per subunit.</text>
</comment>
<dbReference type="RefSeq" id="WP_091940546.1">
    <property type="nucleotide sequence ID" value="NZ_FNCY01000029.1"/>
</dbReference>
<evidence type="ECO:0000256" key="1">
    <source>
        <dbReference type="ARBA" id="ARBA00022505"/>
    </source>
</evidence>
<keyword evidence="2 5" id="KW-0479">Metal-binding</keyword>
<dbReference type="Pfam" id="PF00174">
    <property type="entry name" value="Oxidored_molyb"/>
    <property type="match status" value="1"/>
</dbReference>
<dbReference type="InterPro" id="IPR006311">
    <property type="entry name" value="TAT_signal"/>
</dbReference>
<protein>
    <recommendedName>
        <fullName evidence="5">Protein-methionine-sulfoxide reductase catalytic subunit MsrP</fullName>
        <ecNumber evidence="5">1.8.5.-</ecNumber>
    </recommendedName>
</protein>
<keyword evidence="4 5" id="KW-0560">Oxidoreductase</keyword>
<dbReference type="Proteomes" id="UP000198607">
    <property type="component" value="Unassembled WGS sequence"/>
</dbReference>
<dbReference type="SUPFAM" id="SSF56524">
    <property type="entry name" value="Oxidoreductase molybdopterin-binding domain"/>
    <property type="match status" value="1"/>
</dbReference>
<comment type="similarity">
    <text evidence="5">Belongs to the MsrP family.</text>
</comment>
<dbReference type="InterPro" id="IPR022867">
    <property type="entry name" value="MsrP"/>
</dbReference>
<feature type="domain" description="Oxidoreductase molybdopterin-binding" evidence="6">
    <location>
        <begin position="107"/>
        <end position="262"/>
    </location>
</feature>
<feature type="binding site" evidence="5">
    <location>
        <position position="87"/>
    </location>
    <ligand>
        <name>Mo-molybdopterin</name>
        <dbReference type="ChEBI" id="CHEBI:71302"/>
    </ligand>
</feature>
<dbReference type="PANTHER" id="PTHR43032:SF3">
    <property type="entry name" value="PROTEIN-METHIONINE-SULFOXIDE REDUCTASE CATALYTIC SUBUNIT MSRP"/>
    <property type="match status" value="1"/>
</dbReference>
<dbReference type="GO" id="GO:0016672">
    <property type="term" value="F:oxidoreductase activity, acting on a sulfur group of donors, quinone or similar compound as acceptor"/>
    <property type="evidence" value="ECO:0007669"/>
    <property type="project" value="UniProtKB-UniRule"/>
</dbReference>
<comment type="catalytic activity">
    <reaction evidence="5">
        <text>L-methionyl-[protein] + a quinone + H2O = L-methionyl-(S)-S-oxide-[protein] + a quinol</text>
        <dbReference type="Rhea" id="RHEA:51292"/>
        <dbReference type="Rhea" id="RHEA-COMP:12313"/>
        <dbReference type="Rhea" id="RHEA-COMP:12315"/>
        <dbReference type="ChEBI" id="CHEBI:15377"/>
        <dbReference type="ChEBI" id="CHEBI:16044"/>
        <dbReference type="ChEBI" id="CHEBI:24646"/>
        <dbReference type="ChEBI" id="CHEBI:44120"/>
        <dbReference type="ChEBI" id="CHEBI:132124"/>
    </reaction>
</comment>
<evidence type="ECO:0000313" key="8">
    <source>
        <dbReference type="Proteomes" id="UP000198607"/>
    </source>
</evidence>
<dbReference type="STRING" id="83767.SAMN05660652_04025"/>
<feature type="binding site" evidence="5">
    <location>
        <begin position="244"/>
        <end position="246"/>
    </location>
    <ligand>
        <name>Mo-molybdopterin</name>
        <dbReference type="ChEBI" id="CHEBI:71302"/>
    </ligand>
</feature>
<accession>A0A1G8NCG3</accession>
<dbReference type="PANTHER" id="PTHR43032">
    <property type="entry name" value="PROTEIN-METHIONINE-SULFOXIDE REDUCTASE"/>
    <property type="match status" value="1"/>
</dbReference>
<dbReference type="HAMAP" id="MF_01206">
    <property type="entry name" value="MsrP"/>
    <property type="match status" value="1"/>
</dbReference>
<keyword evidence="1 5" id="KW-0500">Molybdenum</keyword>
<reference evidence="7 8" key="1">
    <citation type="submission" date="2016-10" db="EMBL/GenBank/DDBJ databases">
        <authorList>
            <person name="de Groot N.N."/>
        </authorList>
    </citation>
    <scope>NUCLEOTIDE SEQUENCE [LARGE SCALE GENOMIC DNA]</scope>
    <source>
        <strain evidence="7 8">DSM 5885</strain>
    </source>
</reference>
<comment type="catalytic activity">
    <reaction evidence="5">
        <text>L-methionyl-[protein] + a quinone + H2O = L-methionyl-(R)-S-oxide-[protein] + a quinol</text>
        <dbReference type="Rhea" id="RHEA:51296"/>
        <dbReference type="Rhea" id="RHEA-COMP:12313"/>
        <dbReference type="Rhea" id="RHEA-COMP:12314"/>
        <dbReference type="ChEBI" id="CHEBI:15377"/>
        <dbReference type="ChEBI" id="CHEBI:16044"/>
        <dbReference type="ChEBI" id="CHEBI:24646"/>
        <dbReference type="ChEBI" id="CHEBI:45764"/>
        <dbReference type="ChEBI" id="CHEBI:132124"/>
    </reaction>
</comment>
<evidence type="ECO:0000259" key="6">
    <source>
        <dbReference type="Pfam" id="PF00174"/>
    </source>
</evidence>
<feature type="binding site" evidence="5">
    <location>
        <position position="145"/>
    </location>
    <ligand>
        <name>Mo-molybdopterin</name>
        <dbReference type="ChEBI" id="CHEBI:71302"/>
    </ligand>
    <ligandPart>
        <name>Mo</name>
        <dbReference type="ChEBI" id="CHEBI:28685"/>
    </ligandPart>
</feature>
<feature type="binding site" evidence="5">
    <location>
        <position position="228"/>
    </location>
    <ligand>
        <name>Mo-molybdopterin</name>
        <dbReference type="ChEBI" id="CHEBI:71302"/>
    </ligand>
</feature>
<comment type="subunit">
    <text evidence="5">Heterodimer of a catalytic subunit (MsrP) and a heme-binding subunit (MsrQ).</text>
</comment>
<dbReference type="GO" id="GO:0046872">
    <property type="term" value="F:metal ion binding"/>
    <property type="evidence" value="ECO:0007669"/>
    <property type="project" value="UniProtKB-KW"/>
</dbReference>
<dbReference type="InterPro" id="IPR036374">
    <property type="entry name" value="OxRdtase_Mopterin-bd_sf"/>
</dbReference>